<keyword evidence="1" id="KW-0812">Transmembrane</keyword>
<dbReference type="EMBL" id="JAJBMB010000021">
    <property type="protein sequence ID" value="MCB5447346.1"/>
    <property type="molecule type" value="Genomic_DNA"/>
</dbReference>
<feature type="transmembrane region" description="Helical" evidence="1">
    <location>
        <begin position="12"/>
        <end position="32"/>
    </location>
</feature>
<dbReference type="NCBIfam" id="TIGR04223">
    <property type="entry name" value="quorum_AgrD"/>
    <property type="match status" value="1"/>
</dbReference>
<proteinExistence type="predicted"/>
<comment type="caution">
    <text evidence="2">The sequence shown here is derived from an EMBL/GenBank/DDBJ whole genome shotgun (WGS) entry which is preliminary data.</text>
</comment>
<evidence type="ECO:0000313" key="3">
    <source>
        <dbReference type="Proteomes" id="UP001299409"/>
    </source>
</evidence>
<organism evidence="2 3">
    <name type="scientific">Intestinibacter bartlettii</name>
    <dbReference type="NCBI Taxonomy" id="261299"/>
    <lineage>
        <taxon>Bacteria</taxon>
        <taxon>Bacillati</taxon>
        <taxon>Bacillota</taxon>
        <taxon>Clostridia</taxon>
        <taxon>Peptostreptococcales</taxon>
        <taxon>Peptostreptococcaceae</taxon>
        <taxon>Intestinibacter</taxon>
    </lineage>
</organism>
<reference evidence="2 3" key="1">
    <citation type="submission" date="2021-10" db="EMBL/GenBank/DDBJ databases">
        <title>Collection of gut derived symbiotic bacterial strains cultured from healthy donors.</title>
        <authorList>
            <person name="Lin H."/>
            <person name="Littmann E."/>
            <person name="Claire K."/>
            <person name="Pamer E."/>
        </authorList>
    </citation>
    <scope>NUCLEOTIDE SEQUENCE [LARGE SCALE GENOMIC DNA]</scope>
    <source>
        <strain evidence="2 3">MSK.17.68</strain>
    </source>
</reference>
<dbReference type="InterPro" id="IPR009229">
    <property type="entry name" value="AgrD"/>
</dbReference>
<dbReference type="RefSeq" id="WP_226915405.1">
    <property type="nucleotide sequence ID" value="NZ_BAABXU010000001.1"/>
</dbReference>
<keyword evidence="1" id="KW-1133">Transmembrane helix</keyword>
<evidence type="ECO:0000313" key="2">
    <source>
        <dbReference type="EMBL" id="MCB5447346.1"/>
    </source>
</evidence>
<keyword evidence="3" id="KW-1185">Reference proteome</keyword>
<accession>A0ABS8D0U7</accession>
<evidence type="ECO:0000256" key="1">
    <source>
        <dbReference type="SAM" id="Phobius"/>
    </source>
</evidence>
<protein>
    <submittedName>
        <fullName evidence="2">Cyclic lactone autoinducer peptide</fullName>
    </submittedName>
</protein>
<sequence>MKKVLNLLLKNVGALAFVVLSISANTTSNWIAYQGKLPNRIKDFEK</sequence>
<dbReference type="Proteomes" id="UP001299409">
    <property type="component" value="Unassembled WGS sequence"/>
</dbReference>
<name>A0ABS8D0U7_9FIRM</name>
<gene>
    <name evidence="2" type="ORF">LIP50_14160</name>
</gene>
<keyword evidence="1" id="KW-0472">Membrane</keyword>